<dbReference type="WBParaSite" id="Hba_17708">
    <property type="protein sequence ID" value="Hba_17708"/>
    <property type="gene ID" value="Hba_17708"/>
</dbReference>
<reference evidence="3" key="1">
    <citation type="submission" date="2016-11" db="UniProtKB">
        <authorList>
            <consortium name="WormBaseParasite"/>
        </authorList>
    </citation>
    <scope>IDENTIFICATION</scope>
</reference>
<keyword evidence="1" id="KW-0732">Signal</keyword>
<evidence type="ECO:0000313" key="2">
    <source>
        <dbReference type="Proteomes" id="UP000095283"/>
    </source>
</evidence>
<dbReference type="AlphaFoldDB" id="A0A1I7XJL8"/>
<dbReference type="Proteomes" id="UP000095283">
    <property type="component" value="Unplaced"/>
</dbReference>
<accession>A0A1I7XJL8</accession>
<sequence>MGLFLVVVLTFFSSVRSTYNYLSINAHHILKNPVLAYPYTAPERVLSHLNNTNYKNDQLQDTLMDLLPSVGYIPSNVLQVVHPPAPNEKHWVMTTGNETLVDDVLAISLNYGGRLVSIGYFTKDGAVNYYAIMHKYTGPVFIKPKPMTFDELIKSVRENELRDLALTQVCGQEEKHGQLMFNTYWEKVPGIKTHVWFPGTRHAETQRKHFEENGFRLTYLCGYSVAGKGR</sequence>
<evidence type="ECO:0000256" key="1">
    <source>
        <dbReference type="SAM" id="SignalP"/>
    </source>
</evidence>
<feature type="chain" id="PRO_5009311308" evidence="1">
    <location>
        <begin position="18"/>
        <end position="230"/>
    </location>
</feature>
<name>A0A1I7XJL8_HETBA</name>
<organism evidence="2 3">
    <name type="scientific">Heterorhabditis bacteriophora</name>
    <name type="common">Entomopathogenic nematode worm</name>
    <dbReference type="NCBI Taxonomy" id="37862"/>
    <lineage>
        <taxon>Eukaryota</taxon>
        <taxon>Metazoa</taxon>
        <taxon>Ecdysozoa</taxon>
        <taxon>Nematoda</taxon>
        <taxon>Chromadorea</taxon>
        <taxon>Rhabditida</taxon>
        <taxon>Rhabditina</taxon>
        <taxon>Rhabditomorpha</taxon>
        <taxon>Strongyloidea</taxon>
        <taxon>Heterorhabditidae</taxon>
        <taxon>Heterorhabditis</taxon>
    </lineage>
</organism>
<keyword evidence="2" id="KW-1185">Reference proteome</keyword>
<evidence type="ECO:0000313" key="3">
    <source>
        <dbReference type="WBParaSite" id="Hba_17708"/>
    </source>
</evidence>
<feature type="signal peptide" evidence="1">
    <location>
        <begin position="1"/>
        <end position="17"/>
    </location>
</feature>
<proteinExistence type="predicted"/>
<protein>
    <submittedName>
        <fullName evidence="3">Secreted protein</fullName>
    </submittedName>
</protein>